<dbReference type="PRINTS" id="PR00778">
    <property type="entry name" value="HTHARSR"/>
</dbReference>
<keyword evidence="2" id="KW-0238">DNA-binding</keyword>
<keyword evidence="3" id="KW-0804">Transcription</keyword>
<dbReference type="Pfam" id="PF01022">
    <property type="entry name" value="HTH_5"/>
    <property type="match status" value="1"/>
</dbReference>
<organism evidence="5 6">
    <name type="scientific">Dickeya solani</name>
    <dbReference type="NCBI Taxonomy" id="1089444"/>
    <lineage>
        <taxon>Bacteria</taxon>
        <taxon>Pseudomonadati</taxon>
        <taxon>Pseudomonadota</taxon>
        <taxon>Gammaproteobacteria</taxon>
        <taxon>Enterobacterales</taxon>
        <taxon>Pectobacteriaceae</taxon>
        <taxon>Dickeya</taxon>
    </lineage>
</organism>
<name>A0AAX4F2S2_9GAMM</name>
<sequence length="115" mass="12777">MEAADSEITQQMMREAAHGAAHVLRALANDDRLMLMCFLSQGEASVGQLEQALGIHQPTLSQQLAVMRRLKLVATRREGKQIFYRIDDPRILTLLNTLYALYCPKPAAEGADHGD</sequence>
<evidence type="ECO:0000313" key="6">
    <source>
        <dbReference type="Proteomes" id="UP001304423"/>
    </source>
</evidence>
<accession>A0AAX4F2S2</accession>
<dbReference type="InterPro" id="IPR036390">
    <property type="entry name" value="WH_DNA-bd_sf"/>
</dbReference>
<evidence type="ECO:0000313" key="5">
    <source>
        <dbReference type="EMBL" id="WOA53994.1"/>
    </source>
</evidence>
<dbReference type="SUPFAM" id="SSF46785">
    <property type="entry name" value="Winged helix' DNA-binding domain"/>
    <property type="match status" value="1"/>
</dbReference>
<reference evidence="5" key="1">
    <citation type="submission" date="2023-10" db="EMBL/GenBank/DDBJ databases">
        <title>Clonality and diversity in the soft rot Dickeya solani phytopathogen.</title>
        <authorList>
            <person name="Pedron J."/>
            <person name="Van Gijsegem F."/>
            <person name="Portier P."/>
            <person name="Taghouti G."/>
        </authorList>
    </citation>
    <scope>NUCLEOTIDE SEQUENCE</scope>
    <source>
        <strain evidence="5">CFBP5647</strain>
    </source>
</reference>
<dbReference type="PANTHER" id="PTHR43132">
    <property type="entry name" value="ARSENICAL RESISTANCE OPERON REPRESSOR ARSR-RELATED"/>
    <property type="match status" value="1"/>
</dbReference>
<gene>
    <name evidence="5" type="ORF">RXA29_07105</name>
</gene>
<dbReference type="InterPro" id="IPR011991">
    <property type="entry name" value="ArsR-like_HTH"/>
</dbReference>
<proteinExistence type="predicted"/>
<evidence type="ECO:0000256" key="1">
    <source>
        <dbReference type="ARBA" id="ARBA00023015"/>
    </source>
</evidence>
<evidence type="ECO:0000256" key="2">
    <source>
        <dbReference type="ARBA" id="ARBA00023125"/>
    </source>
</evidence>
<dbReference type="GO" id="GO:0003700">
    <property type="term" value="F:DNA-binding transcription factor activity"/>
    <property type="evidence" value="ECO:0007669"/>
    <property type="project" value="InterPro"/>
</dbReference>
<dbReference type="InterPro" id="IPR036388">
    <property type="entry name" value="WH-like_DNA-bd_sf"/>
</dbReference>
<dbReference type="GO" id="GO:0003677">
    <property type="term" value="F:DNA binding"/>
    <property type="evidence" value="ECO:0007669"/>
    <property type="project" value="UniProtKB-KW"/>
</dbReference>
<evidence type="ECO:0000256" key="3">
    <source>
        <dbReference type="ARBA" id="ARBA00023163"/>
    </source>
</evidence>
<dbReference type="Gene3D" id="1.10.10.10">
    <property type="entry name" value="Winged helix-like DNA-binding domain superfamily/Winged helix DNA-binding domain"/>
    <property type="match status" value="1"/>
</dbReference>
<dbReference type="PROSITE" id="PS50987">
    <property type="entry name" value="HTH_ARSR_2"/>
    <property type="match status" value="1"/>
</dbReference>
<dbReference type="AlphaFoldDB" id="A0AAX4F2S2"/>
<dbReference type="EMBL" id="CP136339">
    <property type="protein sequence ID" value="WOA53994.1"/>
    <property type="molecule type" value="Genomic_DNA"/>
</dbReference>
<dbReference type="InterPro" id="IPR051011">
    <property type="entry name" value="Metal_resp_trans_reg"/>
</dbReference>
<dbReference type="RefSeq" id="WP_316393970.1">
    <property type="nucleotide sequence ID" value="NZ_CP136339.1"/>
</dbReference>
<evidence type="ECO:0000259" key="4">
    <source>
        <dbReference type="PROSITE" id="PS50987"/>
    </source>
</evidence>
<dbReference type="SMART" id="SM00418">
    <property type="entry name" value="HTH_ARSR"/>
    <property type="match status" value="1"/>
</dbReference>
<keyword evidence="1" id="KW-0805">Transcription regulation</keyword>
<dbReference type="PANTHER" id="PTHR43132:SF2">
    <property type="entry name" value="ARSENICAL RESISTANCE OPERON REPRESSOR ARSR-RELATED"/>
    <property type="match status" value="1"/>
</dbReference>
<dbReference type="CDD" id="cd00090">
    <property type="entry name" value="HTH_ARSR"/>
    <property type="match status" value="1"/>
</dbReference>
<dbReference type="NCBIfam" id="NF033788">
    <property type="entry name" value="HTH_metalloreg"/>
    <property type="match status" value="1"/>
</dbReference>
<dbReference type="Proteomes" id="UP001304423">
    <property type="component" value="Chromosome"/>
</dbReference>
<dbReference type="InterPro" id="IPR001845">
    <property type="entry name" value="HTH_ArsR_DNA-bd_dom"/>
</dbReference>
<protein>
    <submittedName>
        <fullName evidence="5">Metalloregulator ArsR/SmtB family transcription factor</fullName>
    </submittedName>
</protein>
<feature type="domain" description="HTH arsR-type" evidence="4">
    <location>
        <begin position="12"/>
        <end position="106"/>
    </location>
</feature>